<evidence type="ECO:0000259" key="3">
    <source>
        <dbReference type="PROSITE" id="PS50102"/>
    </source>
</evidence>
<dbReference type="InterPro" id="IPR039539">
    <property type="entry name" value="Ras_GTPase_bind_prot"/>
</dbReference>
<evidence type="ECO:0000259" key="4">
    <source>
        <dbReference type="PROSITE" id="PS50177"/>
    </source>
</evidence>
<dbReference type="PROSITE" id="PS50102">
    <property type="entry name" value="RRM"/>
    <property type="match status" value="1"/>
</dbReference>
<dbReference type="Gene3D" id="3.30.70.330">
    <property type="match status" value="1"/>
</dbReference>
<dbReference type="AlphaFoldDB" id="A0ABD1AYZ2"/>
<dbReference type="InterPro" id="IPR012677">
    <property type="entry name" value="Nucleotide-bd_a/b_plait_sf"/>
</dbReference>
<feature type="domain" description="RRM" evidence="3">
    <location>
        <begin position="199"/>
        <end position="274"/>
    </location>
</feature>
<dbReference type="GO" id="GO:0005737">
    <property type="term" value="C:cytoplasm"/>
    <property type="evidence" value="ECO:0007669"/>
    <property type="project" value="UniProtKB-ARBA"/>
</dbReference>
<feature type="domain" description="NTF2" evidence="4">
    <location>
        <begin position="7"/>
        <end position="126"/>
    </location>
</feature>
<evidence type="ECO:0000313" key="6">
    <source>
        <dbReference type="Proteomes" id="UP001558713"/>
    </source>
</evidence>
<dbReference type="Pfam" id="PF00076">
    <property type="entry name" value="RRM_1"/>
    <property type="match status" value="1"/>
</dbReference>
<organism evidence="5 6">
    <name type="scientific">Cardamine amara subsp. amara</name>
    <dbReference type="NCBI Taxonomy" id="228776"/>
    <lineage>
        <taxon>Eukaryota</taxon>
        <taxon>Viridiplantae</taxon>
        <taxon>Streptophyta</taxon>
        <taxon>Embryophyta</taxon>
        <taxon>Tracheophyta</taxon>
        <taxon>Spermatophyta</taxon>
        <taxon>Magnoliopsida</taxon>
        <taxon>eudicotyledons</taxon>
        <taxon>Gunneridae</taxon>
        <taxon>Pentapetalae</taxon>
        <taxon>rosids</taxon>
        <taxon>malvids</taxon>
        <taxon>Brassicales</taxon>
        <taxon>Brassicaceae</taxon>
        <taxon>Cardamineae</taxon>
        <taxon>Cardamine</taxon>
    </lineage>
</organism>
<dbReference type="CDD" id="cd00590">
    <property type="entry name" value="RRM_SF"/>
    <property type="match status" value="1"/>
</dbReference>
<proteinExistence type="predicted"/>
<dbReference type="CDD" id="cd00780">
    <property type="entry name" value="NTF2"/>
    <property type="match status" value="1"/>
</dbReference>
<evidence type="ECO:0000256" key="2">
    <source>
        <dbReference type="PROSITE-ProRule" id="PRU00176"/>
    </source>
</evidence>
<dbReference type="InterPro" id="IPR035979">
    <property type="entry name" value="RBD_domain_sf"/>
</dbReference>
<dbReference type="GO" id="GO:0003723">
    <property type="term" value="F:RNA binding"/>
    <property type="evidence" value="ECO:0007669"/>
    <property type="project" value="UniProtKB-UniRule"/>
</dbReference>
<dbReference type="SMART" id="SM00360">
    <property type="entry name" value="RRM"/>
    <property type="match status" value="1"/>
</dbReference>
<dbReference type="InterPro" id="IPR000504">
    <property type="entry name" value="RRM_dom"/>
</dbReference>
<keyword evidence="1 2" id="KW-0694">RNA-binding</keyword>
<gene>
    <name evidence="5" type="ORF">V5N11_023921</name>
</gene>
<dbReference type="SUPFAM" id="SSF54928">
    <property type="entry name" value="RNA-binding domain, RBD"/>
    <property type="match status" value="1"/>
</dbReference>
<dbReference type="Proteomes" id="UP001558713">
    <property type="component" value="Unassembled WGS sequence"/>
</dbReference>
<dbReference type="SUPFAM" id="SSF54427">
    <property type="entry name" value="NTF2-like"/>
    <property type="match status" value="1"/>
</dbReference>
<keyword evidence="6" id="KW-1185">Reference proteome</keyword>
<comment type="caution">
    <text evidence="5">The sequence shown here is derived from an EMBL/GenBank/DDBJ whole genome shotgun (WGS) entry which is preliminary data.</text>
</comment>
<dbReference type="PANTHER" id="PTHR10693">
    <property type="entry name" value="RAS GTPASE-ACTIVATING PROTEIN-BINDING PROTEIN"/>
    <property type="match status" value="1"/>
</dbReference>
<dbReference type="InterPro" id="IPR032710">
    <property type="entry name" value="NTF2-like_dom_sf"/>
</dbReference>
<accession>A0ABD1AYZ2</accession>
<dbReference type="PANTHER" id="PTHR10693:SF20">
    <property type="entry name" value="AT27578P"/>
    <property type="match status" value="1"/>
</dbReference>
<evidence type="ECO:0000256" key="1">
    <source>
        <dbReference type="ARBA" id="ARBA00022884"/>
    </source>
</evidence>
<dbReference type="PROSITE" id="PS50177">
    <property type="entry name" value="NTF2_DOMAIN"/>
    <property type="match status" value="1"/>
</dbReference>
<reference evidence="5 6" key="1">
    <citation type="submission" date="2024-04" db="EMBL/GenBank/DDBJ databases">
        <title>Genome assembly C_amara_ONT_v2.</title>
        <authorList>
            <person name="Yant L."/>
            <person name="Moore C."/>
            <person name="Slenker M."/>
        </authorList>
    </citation>
    <scope>NUCLEOTIDE SEQUENCE [LARGE SCALE GENOMIC DNA]</scope>
    <source>
        <tissue evidence="5">Leaf</tissue>
    </source>
</reference>
<protein>
    <submittedName>
        <fullName evidence="5">Nuclear transport factor 2</fullName>
    </submittedName>
</protein>
<dbReference type="InterPro" id="IPR002075">
    <property type="entry name" value="NTF2_dom"/>
</dbReference>
<dbReference type="InterPro" id="IPR018222">
    <property type="entry name" value="Nuclear_transport_factor_2_euk"/>
</dbReference>
<dbReference type="Gene3D" id="3.10.450.50">
    <property type="match status" value="1"/>
</dbReference>
<sequence length="306" mass="33576">MVSAKVVGNTFVNQYYLVLKNTPQHLHKVYKADSKIKRPGLDGIMRDFTFSDIDANDLNMLSSRGFDSVTVTSVISQDSLNGGIFVTVDGYFTSNERQRARNFIQVFFLASQGNCNYYASNDLFKFVDISEANQSIPSANNVVEENVPETVQVADESSDASVVQIGQGQHVSSPEIKTDAVDDTVKGNNQESQEVTDDAAIFVTNLPQDATFALVETAFKRFGEIIRGGSEVRHKWKSSYGFVEFKEANAAHKALQASPILIGGRNAYVVKSDGPIEVTGKVHHLDQETYICRGEEPKVSGGTEEA</sequence>
<evidence type="ECO:0000313" key="5">
    <source>
        <dbReference type="EMBL" id="KAL1211946.1"/>
    </source>
</evidence>
<name>A0ABD1AYZ2_CARAN</name>
<dbReference type="Pfam" id="PF02136">
    <property type="entry name" value="NTF2"/>
    <property type="match status" value="1"/>
</dbReference>
<dbReference type="EMBL" id="JBANAX010000379">
    <property type="protein sequence ID" value="KAL1211946.1"/>
    <property type="molecule type" value="Genomic_DNA"/>
</dbReference>